<dbReference type="InterPro" id="IPR014030">
    <property type="entry name" value="Ketoacyl_synth_N"/>
</dbReference>
<name>A0A515D6K9_9BURK</name>
<dbReference type="GO" id="GO:0016746">
    <property type="term" value="F:acyltransferase activity"/>
    <property type="evidence" value="ECO:0007669"/>
    <property type="project" value="InterPro"/>
</dbReference>
<dbReference type="Proteomes" id="UP000316798">
    <property type="component" value="Chromosome"/>
</dbReference>
<sequence>MTPLSPPSSAPLVVYIDGVGLLGPGIDHWEEGRRQLAGLAPARLQKTVLPAPAALPPAERRRAGATVKLALAIGLEALQAAGLEAAQVPSVFTSSGGDGLNCHEMCVALASPDKFISPTRFHNSVHNAASGYWGIATGSMATSSVLCAYDGSFAAGLLEAVAQAVVDGVPVLLLAYDTDYPEPLHSARPVPDTFGVALILAPQRSARSLARCTLHGDACLTGDPADQLADPVLEPLRRGIPAARSLPLLRAVATQQAGRVVLDYLDGLQLALDIAPCA</sequence>
<reference evidence="2 3" key="1">
    <citation type="submission" date="2019-01" db="EMBL/GenBank/DDBJ databases">
        <title>Genomic insights into a novel species Rhodoferax sp.</title>
        <authorList>
            <person name="Jin L."/>
        </authorList>
    </citation>
    <scope>NUCLEOTIDE SEQUENCE [LARGE SCALE GENOMIC DNA]</scope>
    <source>
        <strain evidence="2 3">CHu59-6-5</strain>
    </source>
</reference>
<evidence type="ECO:0000313" key="3">
    <source>
        <dbReference type="Proteomes" id="UP000316798"/>
    </source>
</evidence>
<dbReference type="OrthoDB" id="9798676at2"/>
<evidence type="ECO:0000259" key="1">
    <source>
        <dbReference type="Pfam" id="PF13723"/>
    </source>
</evidence>
<dbReference type="AlphaFoldDB" id="A0A515D6K9"/>
<dbReference type="SUPFAM" id="SSF53901">
    <property type="entry name" value="Thiolase-like"/>
    <property type="match status" value="1"/>
</dbReference>
<dbReference type="InterPro" id="IPR016039">
    <property type="entry name" value="Thiolase-like"/>
</dbReference>
<evidence type="ECO:0000313" key="2">
    <source>
        <dbReference type="EMBL" id="QDL36055.1"/>
    </source>
</evidence>
<proteinExistence type="predicted"/>
<dbReference type="EMBL" id="CP035503">
    <property type="protein sequence ID" value="QDL36055.1"/>
    <property type="molecule type" value="Genomic_DNA"/>
</dbReference>
<organism evidence="2 3">
    <name type="scientific">Rhodoferax sediminis</name>
    <dbReference type="NCBI Taxonomy" id="2509614"/>
    <lineage>
        <taxon>Bacteria</taxon>
        <taxon>Pseudomonadati</taxon>
        <taxon>Pseudomonadota</taxon>
        <taxon>Betaproteobacteria</taxon>
        <taxon>Burkholderiales</taxon>
        <taxon>Comamonadaceae</taxon>
        <taxon>Rhodoferax</taxon>
    </lineage>
</organism>
<feature type="domain" description="Beta-ketoacyl synthase-like N-terminal" evidence="1">
    <location>
        <begin position="46"/>
        <end position="207"/>
    </location>
</feature>
<dbReference type="KEGG" id="rhf:EUB48_01165"/>
<keyword evidence="3" id="KW-1185">Reference proteome</keyword>
<accession>A0A515D6K9</accession>
<protein>
    <submittedName>
        <fullName evidence="2">3-oxoacyl-ACP synthase</fullName>
    </submittedName>
</protein>
<gene>
    <name evidence="2" type="ORF">EUB48_01165</name>
</gene>
<dbReference type="Pfam" id="PF13723">
    <property type="entry name" value="Ketoacyl-synt_2"/>
    <property type="match status" value="1"/>
</dbReference>
<dbReference type="RefSeq" id="WP_142817153.1">
    <property type="nucleotide sequence ID" value="NZ_CP035503.1"/>
</dbReference>